<dbReference type="PANTHER" id="PTHR30195">
    <property type="entry name" value="TYPE I SITE-SPECIFIC DEOXYRIBONUCLEASE PROTEIN SUBUNIT M AND R"/>
    <property type="match status" value="1"/>
</dbReference>
<accession>A0ABY9YS83</accession>
<keyword evidence="4" id="KW-0540">Nuclease</keyword>
<reference evidence="12 13" key="1">
    <citation type="submission" date="2022-12" db="EMBL/GenBank/DDBJ databases">
        <title>Two new species, Stenotrophomonas aracearum and Stenotrophomonas oahuensis, isolated from Anthurium (Araceae family) in Hawaii.</title>
        <authorList>
            <person name="Chunag S.C."/>
            <person name="Dobhal S."/>
            <person name="Alvarez A."/>
            <person name="Arif M."/>
        </authorList>
    </citation>
    <scope>NUCLEOTIDE SEQUENCE [LARGE SCALE GENOMIC DNA]</scope>
    <source>
        <strain evidence="12 13">A5586</strain>
    </source>
</reference>
<dbReference type="EC" id="3.1.21.3" evidence="3"/>
<evidence type="ECO:0000256" key="10">
    <source>
        <dbReference type="ARBA" id="ARBA00023125"/>
    </source>
</evidence>
<keyword evidence="5" id="KW-0547">Nucleotide-binding</keyword>
<dbReference type="PANTHER" id="PTHR30195:SF15">
    <property type="entry name" value="TYPE I RESTRICTION ENZYME HINDI ENDONUCLEASE SUBUNIT"/>
    <property type="match status" value="1"/>
</dbReference>
<gene>
    <name evidence="12" type="ORF">PDM29_05830</name>
</gene>
<proteinExistence type="inferred from homology"/>
<evidence type="ECO:0000259" key="11">
    <source>
        <dbReference type="Pfam" id="PF04313"/>
    </source>
</evidence>
<organism evidence="12 13">
    <name type="scientific">Stenotrophomonas oahuensis</name>
    <dbReference type="NCBI Taxonomy" id="3003271"/>
    <lineage>
        <taxon>Bacteria</taxon>
        <taxon>Pseudomonadati</taxon>
        <taxon>Pseudomonadota</taxon>
        <taxon>Gammaproteobacteria</taxon>
        <taxon>Lysobacterales</taxon>
        <taxon>Lysobacteraceae</taxon>
        <taxon>Stenotrophomonas</taxon>
    </lineage>
</organism>
<evidence type="ECO:0000313" key="13">
    <source>
        <dbReference type="Proteomes" id="UP001302072"/>
    </source>
</evidence>
<protein>
    <recommendedName>
        <fullName evidence="3">type I site-specific deoxyribonuclease</fullName>
        <ecNumber evidence="3">3.1.21.3</ecNumber>
    </recommendedName>
</protein>
<evidence type="ECO:0000313" key="12">
    <source>
        <dbReference type="EMBL" id="WNH53799.1"/>
    </source>
</evidence>
<evidence type="ECO:0000256" key="8">
    <source>
        <dbReference type="ARBA" id="ARBA00022801"/>
    </source>
</evidence>
<feature type="domain" description="Restriction endonuclease type I HsdR N-terminal" evidence="11">
    <location>
        <begin position="7"/>
        <end position="162"/>
    </location>
</feature>
<keyword evidence="10" id="KW-0238">DNA-binding</keyword>
<evidence type="ECO:0000256" key="4">
    <source>
        <dbReference type="ARBA" id="ARBA00022722"/>
    </source>
</evidence>
<dbReference type="RefSeq" id="WP_311192929.1">
    <property type="nucleotide sequence ID" value="NZ_CP115541.1"/>
</dbReference>
<dbReference type="InterPro" id="IPR007409">
    <property type="entry name" value="Restrct_endonuc_type1_HsdR_N"/>
</dbReference>
<keyword evidence="7 12" id="KW-0255">Endonuclease</keyword>
<comment type="catalytic activity">
    <reaction evidence="1">
        <text>Endonucleolytic cleavage of DNA to give random double-stranded fragments with terminal 5'-phosphates, ATP is simultaneously hydrolyzed.</text>
        <dbReference type="EC" id="3.1.21.3"/>
    </reaction>
</comment>
<evidence type="ECO:0000256" key="3">
    <source>
        <dbReference type="ARBA" id="ARBA00012654"/>
    </source>
</evidence>
<dbReference type="EMBL" id="CP115541">
    <property type="protein sequence ID" value="WNH53799.1"/>
    <property type="molecule type" value="Genomic_DNA"/>
</dbReference>
<name>A0ABY9YS83_9GAMM</name>
<evidence type="ECO:0000256" key="9">
    <source>
        <dbReference type="ARBA" id="ARBA00022840"/>
    </source>
</evidence>
<keyword evidence="13" id="KW-1185">Reference proteome</keyword>
<evidence type="ECO:0000256" key="2">
    <source>
        <dbReference type="ARBA" id="ARBA00008598"/>
    </source>
</evidence>
<keyword evidence="9" id="KW-0067">ATP-binding</keyword>
<keyword evidence="6" id="KW-0680">Restriction system</keyword>
<sequence>MKGPRHEDAVRRSALAWLKRLGWNHLSFEQYRALTGHPDNVLLADRVRAILQRFRYVHEGRPLPLPEDKVDAILRQLADTHPGAPWPVASARALHMLHTGISVELSLPDGGRITHTLPLIDWAHPNRNHWDVADDLRGCGYSRADGIRDLVCFVNGIPLVVIACVERDSHRHWGHMQQGAHHLLQCLQPSALDPLPRQAQLLISLDRRGGAYAGAGTPGHAWTRWREDGWSAAAVAQRRNLPVVQYEGPPDVPLATHAEVICGVLSHARLLRLLHRYIQSSPPVQPKLARAAQFFAVEAALCHLRRVVRYGRNSDAQVCLAPGCGLQRAREWLAAAMLADLGDGAFRLLMPVQHPSRTLPAWVRGQRVPDPPAGARQLRAFFEGHQPSPLQVSVQVLLRWADSAHSATSSGRGVVLLLDAGFWTQPGASLAHLRGRLPEATWLTFAPVPIKAGVGCPHPGTIIYQYREHQAIADGVVVPVLQGRREDADLLQDAGAGPIARHFQSRTIDLQRDLRGTVLVDTVAQADQLQHAFMEDGRLNTQVKHLDARGHCRERMPAMPPADVQLEICSGSLPALQEARLGIAYVERALSAIEHARLLGLINQPHPDKHAALLVLGHAAAAHLRAADTASRLPKSTRPDPLARLSALVPDASTQDFSACVERVIPRWEVTSMGEDRDAHRQRRHLLRRRVTDRGLALQLAAPAGQDRDDAEVDQARCELRFYAQVDEFAAVVALEDADYSREDRRVRHWLRGGALEVREAPGAYAAATEDVHILQRAGRAYAELRAHLEHPGEEPGRVEPARRELQGVLRDHPGAAGQVTALEQFRARLPALLGHAGPLRRSRSHLLLEGMLGTGMGVEGHAPLARLIEATVRSGFPLLPDEPLQFRQHLRASLRGVLEREFGAMRAELILDALISRAPHWIGPGYGMTGGT</sequence>
<dbReference type="Pfam" id="PF04313">
    <property type="entry name" value="HSDR_N"/>
    <property type="match status" value="1"/>
</dbReference>
<dbReference type="Gene3D" id="3.90.1570.50">
    <property type="match status" value="1"/>
</dbReference>
<dbReference type="Proteomes" id="UP001302072">
    <property type="component" value="Chromosome"/>
</dbReference>
<evidence type="ECO:0000256" key="6">
    <source>
        <dbReference type="ARBA" id="ARBA00022747"/>
    </source>
</evidence>
<evidence type="ECO:0000256" key="7">
    <source>
        <dbReference type="ARBA" id="ARBA00022759"/>
    </source>
</evidence>
<keyword evidence="8" id="KW-0378">Hydrolase</keyword>
<evidence type="ECO:0000256" key="5">
    <source>
        <dbReference type="ARBA" id="ARBA00022741"/>
    </source>
</evidence>
<dbReference type="InterPro" id="IPR051268">
    <property type="entry name" value="Type-I_R_enzyme_R_subunit"/>
</dbReference>
<evidence type="ECO:0000256" key="1">
    <source>
        <dbReference type="ARBA" id="ARBA00000851"/>
    </source>
</evidence>
<comment type="similarity">
    <text evidence="2">Belongs to the HsdR family.</text>
</comment>
<dbReference type="GO" id="GO:0004519">
    <property type="term" value="F:endonuclease activity"/>
    <property type="evidence" value="ECO:0007669"/>
    <property type="project" value="UniProtKB-KW"/>
</dbReference>
<dbReference type="CDD" id="cd22332">
    <property type="entry name" value="HsdR_N"/>
    <property type="match status" value="1"/>
</dbReference>